<dbReference type="PANTHER" id="PTHR11384">
    <property type="entry name" value="ATP-BINDING CASSETTE, SUB-FAMILY D MEMBER"/>
    <property type="match status" value="1"/>
</dbReference>
<dbReference type="InterPro" id="IPR011527">
    <property type="entry name" value="ABC1_TM_dom"/>
</dbReference>
<protein>
    <recommendedName>
        <fullName evidence="9">ABC transporter domain-containing protein</fullName>
    </recommendedName>
</protein>
<name>D8UIF2_VOLCA</name>
<evidence type="ECO:0000256" key="7">
    <source>
        <dbReference type="ARBA" id="ARBA00023136"/>
    </source>
</evidence>
<dbReference type="AlphaFoldDB" id="D8UIF2"/>
<dbReference type="RefSeq" id="XP_002958444.1">
    <property type="nucleotide sequence ID" value="XM_002958398.1"/>
</dbReference>
<dbReference type="Gene3D" id="3.40.50.300">
    <property type="entry name" value="P-loop containing nucleotide triphosphate hydrolases"/>
    <property type="match status" value="1"/>
</dbReference>
<evidence type="ECO:0000313" key="10">
    <source>
        <dbReference type="EMBL" id="EFJ40520.1"/>
    </source>
</evidence>
<keyword evidence="7" id="KW-0472">Membrane</keyword>
<dbReference type="GO" id="GO:0005324">
    <property type="term" value="F:long-chain fatty acid transmembrane transporter activity"/>
    <property type="evidence" value="ECO:0007669"/>
    <property type="project" value="TreeGrafter"/>
</dbReference>
<dbReference type="GO" id="GO:0015910">
    <property type="term" value="P:long-chain fatty acid import into peroxisome"/>
    <property type="evidence" value="ECO:0007669"/>
    <property type="project" value="TreeGrafter"/>
</dbReference>
<dbReference type="PROSITE" id="PS50893">
    <property type="entry name" value="ABC_TRANSPORTER_2"/>
    <property type="match status" value="1"/>
</dbReference>
<dbReference type="InterPro" id="IPR003593">
    <property type="entry name" value="AAA+_ATPase"/>
</dbReference>
<accession>D8UIF2</accession>
<dbReference type="SMART" id="SM00382">
    <property type="entry name" value="AAA"/>
    <property type="match status" value="1"/>
</dbReference>
<dbReference type="CDD" id="cd03223">
    <property type="entry name" value="ABCD_peroxisomal_ALDP"/>
    <property type="match status" value="1"/>
</dbReference>
<dbReference type="InterPro" id="IPR027417">
    <property type="entry name" value="P-loop_NTPase"/>
</dbReference>
<keyword evidence="3" id="KW-0812">Transmembrane</keyword>
<dbReference type="GO" id="GO:0006635">
    <property type="term" value="P:fatty acid beta-oxidation"/>
    <property type="evidence" value="ECO:0007669"/>
    <property type="project" value="TreeGrafter"/>
</dbReference>
<dbReference type="GO" id="GO:0005778">
    <property type="term" value="C:peroxisomal membrane"/>
    <property type="evidence" value="ECO:0007669"/>
    <property type="project" value="TreeGrafter"/>
</dbReference>
<dbReference type="eggNOG" id="KOG0060">
    <property type="taxonomic scope" value="Eukaryota"/>
</dbReference>
<keyword evidence="11" id="KW-1185">Reference proteome</keyword>
<sequence>MAGDLQVLFQSLPPARKRLIAVAVLAGGITIGAQVRKLVRHTQRQQRALCAEVEASRGSGGASRRVSGAVRIAVDKRFLRRLWRILSICVPSPWSREAGLILAQGCLLVSRTLLTDYISRIEGYCGSTLVGQQFDKFWHALGAFSVIGVPAALVNSGLKYMQKQIELAFQQRLTTFLHHQYCSNRAYYAASTLGGLTHADQRITEDVEKFAASISELYAHTFKPLLDVVLFTRSLSRTMGYRGQFLLYGYYVAVAYLLRAISPPLASMTAQEAALSGAFRAAHQRLVTCSEEVAFNDPPAGAAEQLVLNLHLRRLLRYTGLSALLRGIQQVADGYFVKYFASVTALLVYAMPIYMADPATRGSQGELTRDYIRSMRLLQNTSRGVGDLILVYKRVTALASHTSRVSELLEQVARLVGEDAEHRELFRKNVSVNHFLGLSEPYHAPGEPVVPYEPPPPPKRSLGDTLRFHRVALDSPDGTPLIRELSFEVLQGKSVLLMGPNGCGKSSLFRVLAGLWPLQAGEITTPAKGKVFYLSQRPYLVSGTLRDQILYPNPPRSVWRGATPAEHAHFVSEAGWVPPSAAPDLDSSLESCLRSVELEYLLARHGWDAVHNWNEVLSGGEKQRLAMARLLYHKPQYAVLDECTSAVSADGELRLYSECLRAGVTFLSIAHRPALKRFHSAVIHFDANVSKTGRGWWSETLPEPGAGGGPPAASAGSAPASLMPSYIPGGGAAAAAAAASGGGGPGKSLVPPRVGGYSVGN</sequence>
<dbReference type="GO" id="GO:0005524">
    <property type="term" value="F:ATP binding"/>
    <property type="evidence" value="ECO:0007669"/>
    <property type="project" value="UniProtKB-KW"/>
</dbReference>
<dbReference type="GO" id="GO:0042760">
    <property type="term" value="P:very long-chain fatty acid catabolic process"/>
    <property type="evidence" value="ECO:0007669"/>
    <property type="project" value="TreeGrafter"/>
</dbReference>
<feature type="domain" description="ABC transporter" evidence="9">
    <location>
        <begin position="466"/>
        <end position="713"/>
    </location>
</feature>
<dbReference type="GO" id="GO:0140359">
    <property type="term" value="F:ABC-type transporter activity"/>
    <property type="evidence" value="ECO:0007669"/>
    <property type="project" value="InterPro"/>
</dbReference>
<dbReference type="SUPFAM" id="SSF52540">
    <property type="entry name" value="P-loop containing nucleoside triphosphate hydrolases"/>
    <property type="match status" value="1"/>
</dbReference>
<dbReference type="Pfam" id="PF00005">
    <property type="entry name" value="ABC_tran"/>
    <property type="match status" value="1"/>
</dbReference>
<keyword evidence="4" id="KW-0547">Nucleotide-binding</keyword>
<evidence type="ECO:0000256" key="5">
    <source>
        <dbReference type="ARBA" id="ARBA00022840"/>
    </source>
</evidence>
<dbReference type="Proteomes" id="UP000001058">
    <property type="component" value="Unassembled WGS sequence"/>
</dbReference>
<keyword evidence="2" id="KW-0813">Transport</keyword>
<dbReference type="KEGG" id="vcn:VOLCADRAFT_99703"/>
<gene>
    <name evidence="10" type="ORF">VOLCADRAFT_99703</name>
</gene>
<dbReference type="STRING" id="3068.D8UIF2"/>
<evidence type="ECO:0000256" key="6">
    <source>
        <dbReference type="ARBA" id="ARBA00022989"/>
    </source>
</evidence>
<evidence type="ECO:0000259" key="9">
    <source>
        <dbReference type="PROSITE" id="PS50893"/>
    </source>
</evidence>
<evidence type="ECO:0000313" key="11">
    <source>
        <dbReference type="Proteomes" id="UP000001058"/>
    </source>
</evidence>
<dbReference type="PROSITE" id="PS00211">
    <property type="entry name" value="ABC_TRANSPORTER_1"/>
    <property type="match status" value="1"/>
</dbReference>
<evidence type="ECO:0000256" key="2">
    <source>
        <dbReference type="ARBA" id="ARBA00022448"/>
    </source>
</evidence>
<keyword evidence="5" id="KW-0067">ATP-binding</keyword>
<evidence type="ECO:0000256" key="4">
    <source>
        <dbReference type="ARBA" id="ARBA00022741"/>
    </source>
</evidence>
<evidence type="ECO:0000256" key="1">
    <source>
        <dbReference type="ARBA" id="ARBA00008575"/>
    </source>
</evidence>
<dbReference type="GO" id="GO:0007031">
    <property type="term" value="P:peroxisome organization"/>
    <property type="evidence" value="ECO:0007669"/>
    <property type="project" value="TreeGrafter"/>
</dbReference>
<comment type="similarity">
    <text evidence="1">Belongs to the ABC transporter superfamily. ABCD family. Peroxisomal fatty acyl CoA transporter (TC 3.A.1.203) subfamily.</text>
</comment>
<dbReference type="PANTHER" id="PTHR11384:SF67">
    <property type="entry name" value="ATP-BINDING CASSETTE SUB-FAMILY D MEMBER 1"/>
    <property type="match status" value="1"/>
</dbReference>
<evidence type="ECO:0000256" key="3">
    <source>
        <dbReference type="ARBA" id="ARBA00022692"/>
    </source>
</evidence>
<keyword evidence="6" id="KW-1133">Transmembrane helix</keyword>
<dbReference type="Pfam" id="PF06472">
    <property type="entry name" value="ABC_membrane_2"/>
    <property type="match status" value="1"/>
</dbReference>
<dbReference type="InParanoid" id="D8UIF2"/>
<reference evidence="10 11" key="1">
    <citation type="journal article" date="2010" name="Science">
        <title>Genomic analysis of organismal complexity in the multicellular green alga Volvox carteri.</title>
        <authorList>
            <person name="Prochnik S.E."/>
            <person name="Umen J."/>
            <person name="Nedelcu A.M."/>
            <person name="Hallmann A."/>
            <person name="Miller S.M."/>
            <person name="Nishii I."/>
            <person name="Ferris P."/>
            <person name="Kuo A."/>
            <person name="Mitros T."/>
            <person name="Fritz-Laylin L.K."/>
            <person name="Hellsten U."/>
            <person name="Chapman J."/>
            <person name="Simakov O."/>
            <person name="Rensing S.A."/>
            <person name="Terry A."/>
            <person name="Pangilinan J."/>
            <person name="Kapitonov V."/>
            <person name="Jurka J."/>
            <person name="Salamov A."/>
            <person name="Shapiro H."/>
            <person name="Schmutz J."/>
            <person name="Grimwood J."/>
            <person name="Lindquist E."/>
            <person name="Lucas S."/>
            <person name="Grigoriev I.V."/>
            <person name="Schmitt R."/>
            <person name="Kirk D."/>
            <person name="Rokhsar D.S."/>
        </authorList>
    </citation>
    <scope>NUCLEOTIDE SEQUENCE [LARGE SCALE GENOMIC DNA]</scope>
    <source>
        <strain evidence="11">f. Nagariensis / Eve</strain>
    </source>
</reference>
<dbReference type="EMBL" id="GL378414">
    <property type="protein sequence ID" value="EFJ40520.1"/>
    <property type="molecule type" value="Genomic_DNA"/>
</dbReference>
<proteinExistence type="inferred from homology"/>
<dbReference type="GO" id="GO:0016887">
    <property type="term" value="F:ATP hydrolysis activity"/>
    <property type="evidence" value="ECO:0007669"/>
    <property type="project" value="InterPro"/>
</dbReference>
<dbReference type="InterPro" id="IPR050835">
    <property type="entry name" value="ABC_transporter_sub-D"/>
</dbReference>
<feature type="region of interest" description="Disordered" evidence="8">
    <location>
        <begin position="735"/>
        <end position="761"/>
    </location>
</feature>
<organism evidence="11">
    <name type="scientific">Volvox carteri f. nagariensis</name>
    <dbReference type="NCBI Taxonomy" id="3068"/>
    <lineage>
        <taxon>Eukaryota</taxon>
        <taxon>Viridiplantae</taxon>
        <taxon>Chlorophyta</taxon>
        <taxon>core chlorophytes</taxon>
        <taxon>Chlorophyceae</taxon>
        <taxon>CS clade</taxon>
        <taxon>Chlamydomonadales</taxon>
        <taxon>Volvocaceae</taxon>
        <taxon>Volvox</taxon>
    </lineage>
</organism>
<dbReference type="GeneID" id="9627902"/>
<dbReference type="OrthoDB" id="422637at2759"/>
<feature type="region of interest" description="Disordered" evidence="8">
    <location>
        <begin position="696"/>
        <end position="716"/>
    </location>
</feature>
<evidence type="ECO:0000256" key="8">
    <source>
        <dbReference type="SAM" id="MobiDB-lite"/>
    </source>
</evidence>
<dbReference type="InterPro" id="IPR003439">
    <property type="entry name" value="ABC_transporter-like_ATP-bd"/>
</dbReference>
<dbReference type="InterPro" id="IPR017871">
    <property type="entry name" value="ABC_transporter-like_CS"/>
</dbReference>